<sequence length="50" mass="5447">MRKENAGKDKERKELSQIEAKQVAAGQWPSSDNYLSRTSPVPPSSNGVSS</sequence>
<proteinExistence type="predicted"/>
<dbReference type="AlphaFoldDB" id="A0A0A0K2Q0"/>
<name>A0A0A0K2Q0_CUCSA</name>
<keyword evidence="3" id="KW-1185">Reference proteome</keyword>
<protein>
    <submittedName>
        <fullName evidence="2">Uncharacterized protein</fullName>
    </submittedName>
</protein>
<accession>A0A0A0K2Q0</accession>
<feature type="region of interest" description="Disordered" evidence="1">
    <location>
        <begin position="1"/>
        <end position="50"/>
    </location>
</feature>
<dbReference type="Gramene" id="KGN43945">
    <property type="protein sequence ID" value="KGN43945"/>
    <property type="gene ID" value="Csa_7G074290"/>
</dbReference>
<evidence type="ECO:0000313" key="3">
    <source>
        <dbReference type="Proteomes" id="UP000029981"/>
    </source>
</evidence>
<gene>
    <name evidence="2" type="ORF">Csa_7G074290</name>
</gene>
<feature type="compositionally biased region" description="Basic and acidic residues" evidence="1">
    <location>
        <begin position="1"/>
        <end position="16"/>
    </location>
</feature>
<dbReference type="Proteomes" id="UP000029981">
    <property type="component" value="Chromosome 7"/>
</dbReference>
<evidence type="ECO:0000256" key="1">
    <source>
        <dbReference type="SAM" id="MobiDB-lite"/>
    </source>
</evidence>
<reference evidence="2 3" key="4">
    <citation type="journal article" date="2011" name="BMC Genomics">
        <title>RNA-Seq improves annotation of protein-coding genes in the cucumber genome.</title>
        <authorList>
            <person name="Li Z."/>
            <person name="Zhang Z."/>
            <person name="Yan P."/>
            <person name="Huang S."/>
            <person name="Fei Z."/>
            <person name="Lin K."/>
        </authorList>
    </citation>
    <scope>NUCLEOTIDE SEQUENCE [LARGE SCALE GENOMIC DNA]</scope>
    <source>
        <strain evidence="3">cv. 9930</strain>
    </source>
</reference>
<dbReference type="EMBL" id="CM002928">
    <property type="protein sequence ID" value="KGN43945.1"/>
    <property type="molecule type" value="Genomic_DNA"/>
</dbReference>
<feature type="compositionally biased region" description="Polar residues" evidence="1">
    <location>
        <begin position="28"/>
        <end position="38"/>
    </location>
</feature>
<reference evidence="2 3" key="2">
    <citation type="journal article" date="2009" name="PLoS ONE">
        <title>An integrated genetic and cytogenetic map of the cucumber genome.</title>
        <authorList>
            <person name="Ren Y."/>
            <person name="Zhang Z."/>
            <person name="Liu J."/>
            <person name="Staub J.E."/>
            <person name="Han Y."/>
            <person name="Cheng Z."/>
            <person name="Li X."/>
            <person name="Lu J."/>
            <person name="Miao H."/>
            <person name="Kang H."/>
            <person name="Xie B."/>
            <person name="Gu X."/>
            <person name="Wang X."/>
            <person name="Du Y."/>
            <person name="Jin W."/>
            <person name="Huang S."/>
        </authorList>
    </citation>
    <scope>NUCLEOTIDE SEQUENCE [LARGE SCALE GENOMIC DNA]</scope>
    <source>
        <strain evidence="3">cv. 9930</strain>
    </source>
</reference>
<reference evidence="2 3" key="1">
    <citation type="journal article" date="2009" name="Nat. Genet.">
        <title>The genome of the cucumber, Cucumis sativus L.</title>
        <authorList>
            <person name="Huang S."/>
            <person name="Li R."/>
            <person name="Zhang Z."/>
            <person name="Li L."/>
            <person name="Gu X."/>
            <person name="Fan W."/>
            <person name="Lucas W.J."/>
            <person name="Wang X."/>
            <person name="Xie B."/>
            <person name="Ni P."/>
            <person name="Ren Y."/>
            <person name="Zhu H."/>
            <person name="Li J."/>
            <person name="Lin K."/>
            <person name="Jin W."/>
            <person name="Fei Z."/>
            <person name="Li G."/>
            <person name="Staub J."/>
            <person name="Kilian A."/>
            <person name="van der Vossen E.A."/>
            <person name="Wu Y."/>
            <person name="Guo J."/>
            <person name="He J."/>
            <person name="Jia Z."/>
            <person name="Ren Y."/>
            <person name="Tian G."/>
            <person name="Lu Y."/>
            <person name="Ruan J."/>
            <person name="Qian W."/>
            <person name="Wang M."/>
            <person name="Huang Q."/>
            <person name="Li B."/>
            <person name="Xuan Z."/>
            <person name="Cao J."/>
            <person name="Asan"/>
            <person name="Wu Z."/>
            <person name="Zhang J."/>
            <person name="Cai Q."/>
            <person name="Bai Y."/>
            <person name="Zhao B."/>
            <person name="Han Y."/>
            <person name="Li Y."/>
            <person name="Li X."/>
            <person name="Wang S."/>
            <person name="Shi Q."/>
            <person name="Liu S."/>
            <person name="Cho W.K."/>
            <person name="Kim J.Y."/>
            <person name="Xu Y."/>
            <person name="Heller-Uszynska K."/>
            <person name="Miao H."/>
            <person name="Cheng Z."/>
            <person name="Zhang S."/>
            <person name="Wu J."/>
            <person name="Yang Y."/>
            <person name="Kang H."/>
            <person name="Li M."/>
            <person name="Liang H."/>
            <person name="Ren X."/>
            <person name="Shi Z."/>
            <person name="Wen M."/>
            <person name="Jian M."/>
            <person name="Yang H."/>
            <person name="Zhang G."/>
            <person name="Yang Z."/>
            <person name="Chen R."/>
            <person name="Liu S."/>
            <person name="Li J."/>
            <person name="Ma L."/>
            <person name="Liu H."/>
            <person name="Zhou Y."/>
            <person name="Zhao J."/>
            <person name="Fang X."/>
            <person name="Li G."/>
            <person name="Fang L."/>
            <person name="Li Y."/>
            <person name="Liu D."/>
            <person name="Zheng H."/>
            <person name="Zhang Y."/>
            <person name="Qin N."/>
            <person name="Li Z."/>
            <person name="Yang G."/>
            <person name="Yang S."/>
            <person name="Bolund L."/>
            <person name="Kristiansen K."/>
            <person name="Zheng H."/>
            <person name="Li S."/>
            <person name="Zhang X."/>
            <person name="Yang H."/>
            <person name="Wang J."/>
            <person name="Sun R."/>
            <person name="Zhang B."/>
            <person name="Jiang S."/>
            <person name="Wang J."/>
            <person name="Du Y."/>
            <person name="Li S."/>
        </authorList>
    </citation>
    <scope>NUCLEOTIDE SEQUENCE [LARGE SCALE GENOMIC DNA]</scope>
    <source>
        <strain evidence="3">cv. 9930</strain>
    </source>
</reference>
<organism evidence="2 3">
    <name type="scientific">Cucumis sativus</name>
    <name type="common">Cucumber</name>
    <dbReference type="NCBI Taxonomy" id="3659"/>
    <lineage>
        <taxon>Eukaryota</taxon>
        <taxon>Viridiplantae</taxon>
        <taxon>Streptophyta</taxon>
        <taxon>Embryophyta</taxon>
        <taxon>Tracheophyta</taxon>
        <taxon>Spermatophyta</taxon>
        <taxon>Magnoliopsida</taxon>
        <taxon>eudicotyledons</taxon>
        <taxon>Gunneridae</taxon>
        <taxon>Pentapetalae</taxon>
        <taxon>rosids</taxon>
        <taxon>fabids</taxon>
        <taxon>Cucurbitales</taxon>
        <taxon>Cucurbitaceae</taxon>
        <taxon>Benincaseae</taxon>
        <taxon>Cucumis</taxon>
    </lineage>
</organism>
<evidence type="ECO:0000313" key="2">
    <source>
        <dbReference type="EMBL" id="KGN43945.1"/>
    </source>
</evidence>
<reference evidence="2 3" key="3">
    <citation type="journal article" date="2010" name="BMC Genomics">
        <title>Transcriptome sequencing and comparative analysis of cucumber flowers with different sex types.</title>
        <authorList>
            <person name="Guo S."/>
            <person name="Zheng Y."/>
            <person name="Joung J.G."/>
            <person name="Liu S."/>
            <person name="Zhang Z."/>
            <person name="Crasta O.R."/>
            <person name="Sobral B.W."/>
            <person name="Xu Y."/>
            <person name="Huang S."/>
            <person name="Fei Z."/>
        </authorList>
    </citation>
    <scope>NUCLEOTIDE SEQUENCE [LARGE SCALE GENOMIC DNA]</scope>
    <source>
        <strain evidence="3">cv. 9930</strain>
    </source>
</reference>